<proteinExistence type="predicted"/>
<evidence type="ECO:0000313" key="2">
    <source>
        <dbReference type="Proteomes" id="UP000092445"/>
    </source>
</evidence>
<dbReference type="AlphaFoldDB" id="A0A1A9ZQ79"/>
<protein>
    <submittedName>
        <fullName evidence="1">Uncharacterized protein</fullName>
    </submittedName>
</protein>
<reference evidence="2" key="1">
    <citation type="submission" date="2014-03" db="EMBL/GenBank/DDBJ databases">
        <authorList>
            <person name="Aksoy S."/>
            <person name="Warren W."/>
            <person name="Wilson R.K."/>
        </authorList>
    </citation>
    <scope>NUCLEOTIDE SEQUENCE [LARGE SCALE GENOMIC DNA]</scope>
    <source>
        <strain evidence="2">IAEA</strain>
    </source>
</reference>
<dbReference type="Proteomes" id="UP000092445">
    <property type="component" value="Unassembled WGS sequence"/>
</dbReference>
<organism evidence="1 2">
    <name type="scientific">Glossina pallidipes</name>
    <name type="common">Tsetse fly</name>
    <dbReference type="NCBI Taxonomy" id="7398"/>
    <lineage>
        <taxon>Eukaryota</taxon>
        <taxon>Metazoa</taxon>
        <taxon>Ecdysozoa</taxon>
        <taxon>Arthropoda</taxon>
        <taxon>Hexapoda</taxon>
        <taxon>Insecta</taxon>
        <taxon>Pterygota</taxon>
        <taxon>Neoptera</taxon>
        <taxon>Endopterygota</taxon>
        <taxon>Diptera</taxon>
        <taxon>Brachycera</taxon>
        <taxon>Muscomorpha</taxon>
        <taxon>Hippoboscoidea</taxon>
        <taxon>Glossinidae</taxon>
        <taxon>Glossina</taxon>
    </lineage>
</organism>
<evidence type="ECO:0000313" key="1">
    <source>
        <dbReference type="EnsemblMetazoa" id="GPAI021622-PA"/>
    </source>
</evidence>
<reference evidence="1" key="2">
    <citation type="submission" date="2020-05" db="UniProtKB">
        <authorList>
            <consortium name="EnsemblMetazoa"/>
        </authorList>
    </citation>
    <scope>IDENTIFICATION</scope>
    <source>
        <strain evidence="1">IAEA</strain>
    </source>
</reference>
<sequence length="137" mass="14977">MLLALLISSFSSSYDDRADNLSGTSQVCSLELIASKATLIKSMESDLSIERQEFVANNTKTNTSAVGLLLSISLEVDRNVNVESRSVDIKQYTVNGGLLKKIALAEAVGCIDEIRTYFLLYSFGLNESKESDDESHT</sequence>
<dbReference type="VEuPathDB" id="VectorBase:GPAI021622"/>
<accession>A0A1A9ZQ79</accession>
<dbReference type="EnsemblMetazoa" id="GPAI021622-RA">
    <property type="protein sequence ID" value="GPAI021622-PA"/>
    <property type="gene ID" value="GPAI021622"/>
</dbReference>
<name>A0A1A9ZQ79_GLOPL</name>
<keyword evidence="2" id="KW-1185">Reference proteome</keyword>